<protein>
    <recommendedName>
        <fullName evidence="1">BPP domain-containing protein</fullName>
    </recommendedName>
</protein>
<dbReference type="EMBL" id="BMWP01000017">
    <property type="protein sequence ID" value="GGW39275.1"/>
    <property type="molecule type" value="Genomic_DNA"/>
</dbReference>
<evidence type="ECO:0000313" key="2">
    <source>
        <dbReference type="EMBL" id="GGW39275.1"/>
    </source>
</evidence>
<dbReference type="InterPro" id="IPR003431">
    <property type="entry name" value="B-propeller_Phytase"/>
</dbReference>
<dbReference type="InterPro" id="IPR011042">
    <property type="entry name" value="6-blade_b-propeller_TolB-like"/>
</dbReference>
<dbReference type="Pfam" id="PF02333">
    <property type="entry name" value="Phytase"/>
    <property type="match status" value="1"/>
</dbReference>
<dbReference type="AlphaFoldDB" id="A0A918IZ45"/>
<reference evidence="2" key="2">
    <citation type="submission" date="2020-09" db="EMBL/GenBank/DDBJ databases">
        <authorList>
            <person name="Sun Q."/>
            <person name="Kim S."/>
        </authorList>
    </citation>
    <scope>NUCLEOTIDE SEQUENCE</scope>
    <source>
        <strain evidence="2">KCTC 12113</strain>
    </source>
</reference>
<dbReference type="SUPFAM" id="SSF50956">
    <property type="entry name" value="Thermostable phytase (3-phytase)"/>
    <property type="match status" value="1"/>
</dbReference>
<evidence type="ECO:0000259" key="1">
    <source>
        <dbReference type="PROSITE" id="PS51662"/>
    </source>
</evidence>
<feature type="domain" description="BPP" evidence="1">
    <location>
        <begin position="1"/>
        <end position="281"/>
    </location>
</feature>
<evidence type="ECO:0000313" key="3">
    <source>
        <dbReference type="Proteomes" id="UP000634668"/>
    </source>
</evidence>
<reference evidence="2" key="1">
    <citation type="journal article" date="2014" name="Int. J. Syst. Evol. Microbiol.">
        <title>Complete genome sequence of Corynebacterium casei LMG S-19264T (=DSM 44701T), isolated from a smear-ripened cheese.</title>
        <authorList>
            <consortium name="US DOE Joint Genome Institute (JGI-PGF)"/>
            <person name="Walter F."/>
            <person name="Albersmeier A."/>
            <person name="Kalinowski J."/>
            <person name="Ruckert C."/>
        </authorList>
    </citation>
    <scope>NUCLEOTIDE SEQUENCE</scope>
    <source>
        <strain evidence="2">KCTC 12113</strain>
    </source>
</reference>
<keyword evidence="3" id="KW-1185">Reference proteome</keyword>
<comment type="caution">
    <text evidence="2">The sequence shown here is derived from an EMBL/GenBank/DDBJ whole genome shotgun (WGS) entry which is preliminary data.</text>
</comment>
<accession>A0A918IZ45</accession>
<name>A0A918IZ45_9FLAO</name>
<organism evidence="2 3">
    <name type="scientific">Arenibacter certesii</name>
    <dbReference type="NCBI Taxonomy" id="228955"/>
    <lineage>
        <taxon>Bacteria</taxon>
        <taxon>Pseudomonadati</taxon>
        <taxon>Bacteroidota</taxon>
        <taxon>Flavobacteriia</taxon>
        <taxon>Flavobacteriales</taxon>
        <taxon>Flavobacteriaceae</taxon>
        <taxon>Arenibacter</taxon>
    </lineage>
</organism>
<dbReference type="PROSITE" id="PS51662">
    <property type="entry name" value="BP_PHYTASE"/>
    <property type="match status" value="1"/>
</dbReference>
<dbReference type="Proteomes" id="UP000634668">
    <property type="component" value="Unassembled WGS sequence"/>
</dbReference>
<gene>
    <name evidence="2" type="ORF">GCM10007383_25010</name>
</gene>
<dbReference type="Gene3D" id="2.120.10.30">
    <property type="entry name" value="TolB, C-terminal domain"/>
    <property type="match status" value="1"/>
</dbReference>
<sequence>MYAYNLDGKIINKVLNLKRPNNVDIAYGFEWGNEKIDIAVVTERKANSIRVFRLPNLEPIDDGGIRVFEDEEGKGHNEPMGISLYTKATGSTNPVYALIGRKSGPSGSYLWQYELYTDENKVVKGKKVREFGEFSGKKEIEAIAVDNKSGYVYYSDKIAGIRKYYADPELKDNSQLAFFGQEDAKRDHEGIAIYRTGKDTGYILISDQQANQFLVYPLDGSSEDKHTHKLITSVLVSTNECDGAEATSVHLGEQFPNGMLVSMTNGKAFHFYDWRPIQNEINTSLKNKL</sequence>
<dbReference type="GO" id="GO:0016158">
    <property type="term" value="F:inositol hexakisphosphate 3-phosphatase activity"/>
    <property type="evidence" value="ECO:0007669"/>
    <property type="project" value="InterPro"/>
</dbReference>
<proteinExistence type="predicted"/>